<dbReference type="AlphaFoldDB" id="A0A9D2UQQ0"/>
<dbReference type="Proteomes" id="UP000787156">
    <property type="component" value="Unassembled WGS sequence"/>
</dbReference>
<dbReference type="EMBL" id="DYWX01000018">
    <property type="protein sequence ID" value="HJF26950.1"/>
    <property type="molecule type" value="Genomic_DNA"/>
</dbReference>
<protein>
    <submittedName>
        <fullName evidence="2">Inovirus Gp2 family protein</fullName>
    </submittedName>
</protein>
<feature type="region of interest" description="Disordered" evidence="1">
    <location>
        <begin position="277"/>
        <end position="315"/>
    </location>
</feature>
<accession>A0A9D2UQQ0</accession>
<feature type="compositionally biased region" description="Polar residues" evidence="1">
    <location>
        <begin position="277"/>
        <end position="287"/>
    </location>
</feature>
<gene>
    <name evidence="2" type="ORF">K8V79_01615</name>
</gene>
<name>A0A9D2UQQ0_ACILW</name>
<sequence>MKPFVSVFDDITGIDLNYLKDFTVCEEILCFFKAKELLNTEIDLIGLFEQPNSQPLGHIQPRADLLNRFVQLIREQMASTLVKNAIRDRERKAKNNLKSCRKTVSHYFDKFSKLLVIRVDFAFKPPLEHLTNYCPDELQHHFHSEDALQSLKRLIARFLHNKRHNKILNQIKGYILKFEHGLKKGFHVHGLFFLDGNLHQNDGYFAHEITKYWKKLTNGQGCTYNCHMAKDKYKTLCIGMIEYTNTEKREALDVCIQYFCKREQYFMFEKMKSVRTIQTSLPPQRRSNAGRPRKGGKSINTNLVNSSHKGNSNAN</sequence>
<evidence type="ECO:0000256" key="1">
    <source>
        <dbReference type="SAM" id="MobiDB-lite"/>
    </source>
</evidence>
<evidence type="ECO:0000313" key="3">
    <source>
        <dbReference type="Proteomes" id="UP000787156"/>
    </source>
</evidence>
<feature type="compositionally biased region" description="Polar residues" evidence="1">
    <location>
        <begin position="298"/>
        <end position="315"/>
    </location>
</feature>
<reference evidence="2" key="2">
    <citation type="submission" date="2021-09" db="EMBL/GenBank/DDBJ databases">
        <authorList>
            <person name="Gilroy R."/>
        </authorList>
    </citation>
    <scope>NUCLEOTIDE SEQUENCE</scope>
    <source>
        <strain evidence="2">CHK135-1449</strain>
    </source>
</reference>
<reference evidence="2" key="1">
    <citation type="journal article" date="2021" name="PeerJ">
        <title>Extensive microbial diversity within the chicken gut microbiome revealed by metagenomics and culture.</title>
        <authorList>
            <person name="Gilroy R."/>
            <person name="Ravi A."/>
            <person name="Getino M."/>
            <person name="Pursley I."/>
            <person name="Horton D.L."/>
            <person name="Alikhan N.F."/>
            <person name="Baker D."/>
            <person name="Gharbi K."/>
            <person name="Hall N."/>
            <person name="Watson M."/>
            <person name="Adriaenssens E.M."/>
            <person name="Foster-Nyarko E."/>
            <person name="Jarju S."/>
            <person name="Secka A."/>
            <person name="Antonio M."/>
            <person name="Oren A."/>
            <person name="Chaudhuri R.R."/>
            <person name="La Ragione R."/>
            <person name="Hildebrand F."/>
            <person name="Pallen M.J."/>
        </authorList>
    </citation>
    <scope>NUCLEOTIDE SEQUENCE</scope>
    <source>
        <strain evidence="2">CHK135-1449</strain>
    </source>
</reference>
<evidence type="ECO:0000313" key="2">
    <source>
        <dbReference type="EMBL" id="HJF26950.1"/>
    </source>
</evidence>
<proteinExistence type="predicted"/>
<organism evidence="2 3">
    <name type="scientific">Acinetobacter lwoffii</name>
    <dbReference type="NCBI Taxonomy" id="28090"/>
    <lineage>
        <taxon>Bacteria</taxon>
        <taxon>Pseudomonadati</taxon>
        <taxon>Pseudomonadota</taxon>
        <taxon>Gammaproteobacteria</taxon>
        <taxon>Moraxellales</taxon>
        <taxon>Moraxellaceae</taxon>
        <taxon>Acinetobacter</taxon>
    </lineage>
</organism>
<comment type="caution">
    <text evidence="2">The sequence shown here is derived from an EMBL/GenBank/DDBJ whole genome shotgun (WGS) entry which is preliminary data.</text>
</comment>